<dbReference type="EMBL" id="CP001614">
    <property type="protein sequence ID" value="ACR14291.1"/>
    <property type="molecule type" value="Genomic_DNA"/>
</dbReference>
<keyword evidence="1" id="KW-0472">Membrane</keyword>
<accession>C5BHT4</accession>
<sequence length="46" mass="5071">MEGALFVTFPLFFAVFSLLYYLVAKGIYTLLGKLGYVECPKLGSCS</sequence>
<dbReference type="HOGENOM" id="CLU_3190055_0_0_6"/>
<proteinExistence type="predicted"/>
<evidence type="ECO:0000313" key="2">
    <source>
        <dbReference type="EMBL" id="ACR14291.1"/>
    </source>
</evidence>
<protein>
    <submittedName>
        <fullName evidence="2">Uncharacterized protein</fullName>
    </submittedName>
</protein>
<keyword evidence="1" id="KW-1133">Transmembrane helix</keyword>
<dbReference type="KEGG" id="ttu:TERTU_1818"/>
<evidence type="ECO:0000313" key="3">
    <source>
        <dbReference type="Proteomes" id="UP000009080"/>
    </source>
</evidence>
<dbReference type="AlphaFoldDB" id="C5BHT4"/>
<keyword evidence="1" id="KW-0812">Transmembrane</keyword>
<name>C5BHT4_TERTT</name>
<dbReference type="Proteomes" id="UP000009080">
    <property type="component" value="Chromosome"/>
</dbReference>
<gene>
    <name evidence="2" type="ordered locus">TERTU_1818</name>
</gene>
<keyword evidence="3" id="KW-1185">Reference proteome</keyword>
<evidence type="ECO:0000256" key="1">
    <source>
        <dbReference type="SAM" id="Phobius"/>
    </source>
</evidence>
<reference evidence="2 3" key="1">
    <citation type="journal article" date="2009" name="PLoS ONE">
        <title>The complete genome of Teredinibacter turnerae T7901: an intracellular endosymbiont of marine wood-boring bivalves (shipworms).</title>
        <authorList>
            <person name="Yang J.C."/>
            <person name="Madupu R."/>
            <person name="Durkin A.S."/>
            <person name="Ekborg N.A."/>
            <person name="Pedamallu C.S."/>
            <person name="Hostetler J.B."/>
            <person name="Radune D."/>
            <person name="Toms B.S."/>
            <person name="Henrissat B."/>
            <person name="Coutinho P.M."/>
            <person name="Schwarz S."/>
            <person name="Field L."/>
            <person name="Trindade-Silva A.E."/>
            <person name="Soares C.A.G."/>
            <person name="Elshahawi S."/>
            <person name="Hanora A."/>
            <person name="Schmidt E.W."/>
            <person name="Haygood M.G."/>
            <person name="Posfai J."/>
            <person name="Benner J."/>
            <person name="Madinger C."/>
            <person name="Nove J."/>
            <person name="Anton B."/>
            <person name="Chaudhary K."/>
            <person name="Foster J."/>
            <person name="Holman A."/>
            <person name="Kumar S."/>
            <person name="Lessard P.A."/>
            <person name="Luyten Y.A."/>
            <person name="Slatko B."/>
            <person name="Wood N."/>
            <person name="Wu B."/>
            <person name="Teplitski M."/>
            <person name="Mougous J.D."/>
            <person name="Ward N."/>
            <person name="Eisen J.A."/>
            <person name="Badger J.H."/>
            <person name="Distel D.L."/>
        </authorList>
    </citation>
    <scope>NUCLEOTIDE SEQUENCE [LARGE SCALE GENOMIC DNA]</scope>
    <source>
        <strain evidence="3">ATCC 39867 / T7901</strain>
    </source>
</reference>
<organism evidence="2 3">
    <name type="scientific">Teredinibacter turnerae (strain ATCC 39867 / T7901)</name>
    <dbReference type="NCBI Taxonomy" id="377629"/>
    <lineage>
        <taxon>Bacteria</taxon>
        <taxon>Pseudomonadati</taxon>
        <taxon>Pseudomonadota</taxon>
        <taxon>Gammaproteobacteria</taxon>
        <taxon>Cellvibrionales</taxon>
        <taxon>Cellvibrionaceae</taxon>
        <taxon>Teredinibacter</taxon>
    </lineage>
</organism>
<feature type="transmembrane region" description="Helical" evidence="1">
    <location>
        <begin position="6"/>
        <end position="23"/>
    </location>
</feature>